<proteinExistence type="inferred from homology"/>
<feature type="transmembrane region" description="Helical" evidence="21">
    <location>
        <begin position="301"/>
        <end position="323"/>
    </location>
</feature>
<evidence type="ECO:0000256" key="19">
    <source>
        <dbReference type="ARBA" id="ARBA00044770"/>
    </source>
</evidence>
<comment type="pathway">
    <text evidence="2">Cell wall biogenesis; peptidoglycan biosynthesis.</text>
</comment>
<keyword evidence="13" id="KW-0961">Cell wall biogenesis/degradation</keyword>
<feature type="transmembrane region" description="Helical" evidence="21">
    <location>
        <begin position="335"/>
        <end position="356"/>
    </location>
</feature>
<dbReference type="GO" id="GO:0015648">
    <property type="term" value="F:lipid-linked peptidoglycan transporter activity"/>
    <property type="evidence" value="ECO:0007669"/>
    <property type="project" value="TreeGrafter"/>
</dbReference>
<dbReference type="PANTHER" id="PTHR30474">
    <property type="entry name" value="CELL CYCLE PROTEIN"/>
    <property type="match status" value="1"/>
</dbReference>
<evidence type="ECO:0000256" key="4">
    <source>
        <dbReference type="ARBA" id="ARBA00022618"/>
    </source>
</evidence>
<feature type="transmembrane region" description="Helical" evidence="21">
    <location>
        <begin position="55"/>
        <end position="72"/>
    </location>
</feature>
<keyword evidence="12" id="KW-0131">Cell cycle</keyword>
<feature type="transmembrane region" description="Helical" evidence="21">
    <location>
        <begin position="79"/>
        <end position="102"/>
    </location>
</feature>
<gene>
    <name evidence="22" type="ORF">UV66_C0002G0054</name>
</gene>
<evidence type="ECO:0000256" key="17">
    <source>
        <dbReference type="ARBA" id="ARBA00041185"/>
    </source>
</evidence>
<feature type="transmembrane region" description="Helical" evidence="21">
    <location>
        <begin position="108"/>
        <end position="131"/>
    </location>
</feature>
<evidence type="ECO:0000256" key="20">
    <source>
        <dbReference type="ARBA" id="ARBA00049902"/>
    </source>
</evidence>
<evidence type="ECO:0000256" key="15">
    <source>
        <dbReference type="ARBA" id="ARBA00033270"/>
    </source>
</evidence>
<sequence>MRKKIAINHGYVDKGLLLLTIALAIFGVVMVYDASSASAYKDFGDKLYYARNQSLWFVIGIIAMGVLSRVDYHWLTKMSFFILSLSTIFLILVLVPGMGTSLLGAKRWITLFGFNFQPAELTKIAAVLFFARIMRTKPKLPIIAAVLLALGVLIMLEPDLGTTVVIVGSGFILYFVAGARIHELILAVPVILLISAGLIINSEYRRSRILTFLNHQSDPLGTSYQVRQILLALGSGGISGLGLGQSRQKYLFLPEVATDSIFAVVAEELGFIGAVTLILMLLGLFLRGLKIAWHAPDREGMLLATGIVSFLAVQTIINLGAMVSLLPLTGVPLPFISYGGSSLVVSLSSIGILLNISRQTKEC</sequence>
<dbReference type="GO" id="GO:0008955">
    <property type="term" value="F:peptidoglycan glycosyltransferase activity"/>
    <property type="evidence" value="ECO:0007669"/>
    <property type="project" value="UniProtKB-EC"/>
</dbReference>
<feature type="transmembrane region" description="Helical" evidence="21">
    <location>
        <begin position="269"/>
        <end position="289"/>
    </location>
</feature>
<dbReference type="AlphaFoldDB" id="A0A0G1CYQ5"/>
<keyword evidence="6" id="KW-0808">Transferase</keyword>
<evidence type="ECO:0000256" key="7">
    <source>
        <dbReference type="ARBA" id="ARBA00022692"/>
    </source>
</evidence>
<accession>A0A0G1CYQ5</accession>
<evidence type="ECO:0000256" key="11">
    <source>
        <dbReference type="ARBA" id="ARBA00023136"/>
    </source>
</evidence>
<keyword evidence="8" id="KW-0133">Cell shape</keyword>
<evidence type="ECO:0000256" key="9">
    <source>
        <dbReference type="ARBA" id="ARBA00022984"/>
    </source>
</evidence>
<dbReference type="GO" id="GO:0051301">
    <property type="term" value="P:cell division"/>
    <property type="evidence" value="ECO:0007669"/>
    <property type="project" value="UniProtKB-KW"/>
</dbReference>
<evidence type="ECO:0000256" key="2">
    <source>
        <dbReference type="ARBA" id="ARBA00004752"/>
    </source>
</evidence>
<dbReference type="GO" id="GO:0005886">
    <property type="term" value="C:plasma membrane"/>
    <property type="evidence" value="ECO:0007669"/>
    <property type="project" value="UniProtKB-SubCell"/>
</dbReference>
<dbReference type="GO" id="GO:0008360">
    <property type="term" value="P:regulation of cell shape"/>
    <property type="evidence" value="ECO:0007669"/>
    <property type="project" value="UniProtKB-KW"/>
</dbReference>
<dbReference type="GO" id="GO:0032153">
    <property type="term" value="C:cell division site"/>
    <property type="evidence" value="ECO:0007669"/>
    <property type="project" value="TreeGrafter"/>
</dbReference>
<evidence type="ECO:0000256" key="14">
    <source>
        <dbReference type="ARBA" id="ARBA00032370"/>
    </source>
</evidence>
<dbReference type="InterPro" id="IPR001182">
    <property type="entry name" value="FtsW/RodA"/>
</dbReference>
<evidence type="ECO:0000256" key="12">
    <source>
        <dbReference type="ARBA" id="ARBA00023306"/>
    </source>
</evidence>
<evidence type="ECO:0000256" key="18">
    <source>
        <dbReference type="ARBA" id="ARBA00041418"/>
    </source>
</evidence>
<dbReference type="Proteomes" id="UP000034669">
    <property type="component" value="Unassembled WGS sequence"/>
</dbReference>
<dbReference type="EMBL" id="LCFI01000002">
    <property type="protein sequence ID" value="KKS90577.1"/>
    <property type="molecule type" value="Genomic_DNA"/>
</dbReference>
<evidence type="ECO:0000256" key="6">
    <source>
        <dbReference type="ARBA" id="ARBA00022679"/>
    </source>
</evidence>
<comment type="catalytic activity">
    <reaction evidence="20">
        <text>[GlcNAc-(1-&gt;4)-Mur2Ac(oyl-L-Ala-gamma-D-Glu-L-Lys-D-Ala-D-Ala)](n)-di-trans,octa-cis-undecaprenyl diphosphate + beta-D-GlcNAc-(1-&gt;4)-Mur2Ac(oyl-L-Ala-gamma-D-Glu-L-Lys-D-Ala-D-Ala)-di-trans,octa-cis-undecaprenyl diphosphate = [GlcNAc-(1-&gt;4)-Mur2Ac(oyl-L-Ala-gamma-D-Glu-L-Lys-D-Ala-D-Ala)](n+1)-di-trans,octa-cis-undecaprenyl diphosphate + di-trans,octa-cis-undecaprenyl diphosphate + H(+)</text>
        <dbReference type="Rhea" id="RHEA:23708"/>
        <dbReference type="Rhea" id="RHEA-COMP:9602"/>
        <dbReference type="Rhea" id="RHEA-COMP:9603"/>
        <dbReference type="ChEBI" id="CHEBI:15378"/>
        <dbReference type="ChEBI" id="CHEBI:58405"/>
        <dbReference type="ChEBI" id="CHEBI:60033"/>
        <dbReference type="ChEBI" id="CHEBI:78435"/>
        <dbReference type="EC" id="2.4.99.28"/>
    </reaction>
</comment>
<keyword evidence="9" id="KW-0573">Peptidoglycan synthesis</keyword>
<keyword evidence="10 21" id="KW-1133">Transmembrane helix</keyword>
<reference evidence="22 23" key="1">
    <citation type="journal article" date="2015" name="Nature">
        <title>rRNA introns, odd ribosomes, and small enigmatic genomes across a large radiation of phyla.</title>
        <authorList>
            <person name="Brown C.T."/>
            <person name="Hug L.A."/>
            <person name="Thomas B.C."/>
            <person name="Sharon I."/>
            <person name="Castelle C.J."/>
            <person name="Singh A."/>
            <person name="Wilkins M.J."/>
            <person name="Williams K.H."/>
            <person name="Banfield J.F."/>
        </authorList>
    </citation>
    <scope>NUCLEOTIDE SEQUENCE [LARGE SCALE GENOMIC DNA]</scope>
</reference>
<evidence type="ECO:0000256" key="8">
    <source>
        <dbReference type="ARBA" id="ARBA00022960"/>
    </source>
</evidence>
<comment type="similarity">
    <text evidence="16">Belongs to the SEDS family. FtsW subfamily.</text>
</comment>
<dbReference type="Pfam" id="PF01098">
    <property type="entry name" value="FTSW_RODA_SPOVE"/>
    <property type="match status" value="1"/>
</dbReference>
<name>A0A0G1CYQ5_9BACT</name>
<organism evidence="22 23">
    <name type="scientific">Candidatus Woesebacteria bacterium GW2011_GWA1_43_12</name>
    <dbReference type="NCBI Taxonomy" id="1618557"/>
    <lineage>
        <taxon>Bacteria</taxon>
        <taxon>Candidatus Woeseibacteriota</taxon>
    </lineage>
</organism>
<evidence type="ECO:0000256" key="21">
    <source>
        <dbReference type="SAM" id="Phobius"/>
    </source>
</evidence>
<evidence type="ECO:0000313" key="22">
    <source>
        <dbReference type="EMBL" id="KKS90577.1"/>
    </source>
</evidence>
<evidence type="ECO:0000256" key="3">
    <source>
        <dbReference type="ARBA" id="ARBA00022475"/>
    </source>
</evidence>
<keyword evidence="5" id="KW-0328">Glycosyltransferase</keyword>
<dbReference type="GO" id="GO:0009252">
    <property type="term" value="P:peptidoglycan biosynthetic process"/>
    <property type="evidence" value="ECO:0007669"/>
    <property type="project" value="UniProtKB-KW"/>
</dbReference>
<dbReference type="PANTHER" id="PTHR30474:SF2">
    <property type="entry name" value="PEPTIDOGLYCAN GLYCOSYLTRANSFERASE FTSW-RELATED"/>
    <property type="match status" value="1"/>
</dbReference>
<evidence type="ECO:0000256" key="5">
    <source>
        <dbReference type="ARBA" id="ARBA00022676"/>
    </source>
</evidence>
<evidence type="ECO:0000313" key="23">
    <source>
        <dbReference type="Proteomes" id="UP000034669"/>
    </source>
</evidence>
<feature type="transmembrane region" description="Helical" evidence="21">
    <location>
        <begin position="160"/>
        <end position="177"/>
    </location>
</feature>
<dbReference type="GO" id="GO:0071555">
    <property type="term" value="P:cell wall organization"/>
    <property type="evidence" value="ECO:0007669"/>
    <property type="project" value="UniProtKB-KW"/>
</dbReference>
<feature type="transmembrane region" description="Helical" evidence="21">
    <location>
        <begin position="184"/>
        <end position="202"/>
    </location>
</feature>
<evidence type="ECO:0000256" key="10">
    <source>
        <dbReference type="ARBA" id="ARBA00022989"/>
    </source>
</evidence>
<comment type="caution">
    <text evidence="22">The sequence shown here is derived from an EMBL/GenBank/DDBJ whole genome shotgun (WGS) entry which is preliminary data.</text>
</comment>
<dbReference type="InterPro" id="IPR013437">
    <property type="entry name" value="FtsW"/>
</dbReference>
<keyword evidence="7 21" id="KW-0812">Transmembrane</keyword>
<dbReference type="NCBIfam" id="TIGR02614">
    <property type="entry name" value="ftsW"/>
    <property type="match status" value="1"/>
</dbReference>
<evidence type="ECO:0000256" key="1">
    <source>
        <dbReference type="ARBA" id="ARBA00004651"/>
    </source>
</evidence>
<feature type="transmembrane region" description="Helical" evidence="21">
    <location>
        <begin position="138"/>
        <end position="154"/>
    </location>
</feature>
<keyword evidence="4" id="KW-0132">Cell division</keyword>
<keyword evidence="11 21" id="KW-0472">Membrane</keyword>
<keyword evidence="3" id="KW-1003">Cell membrane</keyword>
<evidence type="ECO:0000256" key="13">
    <source>
        <dbReference type="ARBA" id="ARBA00023316"/>
    </source>
</evidence>
<comment type="subcellular location">
    <subcellularLocation>
        <location evidence="1">Cell membrane</location>
        <topology evidence="1">Multi-pass membrane protein</topology>
    </subcellularLocation>
</comment>
<evidence type="ECO:0000256" key="16">
    <source>
        <dbReference type="ARBA" id="ARBA00038053"/>
    </source>
</evidence>
<protein>
    <recommendedName>
        <fullName evidence="17">Probable peptidoglycan glycosyltransferase FtsW</fullName>
        <ecNumber evidence="19">2.4.99.28</ecNumber>
    </recommendedName>
    <alternativeName>
        <fullName evidence="18">Cell division protein FtsW</fullName>
    </alternativeName>
    <alternativeName>
        <fullName evidence="15">Cell wall polymerase</fullName>
    </alternativeName>
    <alternativeName>
        <fullName evidence="14">Peptidoglycan polymerase</fullName>
    </alternativeName>
</protein>
<dbReference type="EC" id="2.4.99.28" evidence="19"/>